<dbReference type="Proteomes" id="UP001044222">
    <property type="component" value="Chromosome 8"/>
</dbReference>
<accession>A0A9D3MBC6</accession>
<sequence length="110" mass="12331">MWVFGTWCIRKIWVHFRGLSINLSEGVMCFPQHGDPVPPPPQKIFVITIVVIVPLELLCNLYTRSAVSGACVYSSALACWPFTVLHSTCIQHCRIKLAVAGREAHLSHCR</sequence>
<comment type="caution">
    <text evidence="1">The sequence shown here is derived from an EMBL/GenBank/DDBJ whole genome shotgun (WGS) entry which is preliminary data.</text>
</comment>
<dbReference type="EMBL" id="JAFIRN010000008">
    <property type="protein sequence ID" value="KAG5844195.1"/>
    <property type="molecule type" value="Genomic_DNA"/>
</dbReference>
<reference evidence="1" key="1">
    <citation type="submission" date="2021-01" db="EMBL/GenBank/DDBJ databases">
        <title>A chromosome-scale assembly of European eel, Anguilla anguilla.</title>
        <authorList>
            <person name="Henkel C."/>
            <person name="Jong-Raadsen S.A."/>
            <person name="Dufour S."/>
            <person name="Weltzien F.-A."/>
            <person name="Palstra A.P."/>
            <person name="Pelster B."/>
            <person name="Spaink H.P."/>
            <person name="Van Den Thillart G.E."/>
            <person name="Jansen H."/>
            <person name="Zahm M."/>
            <person name="Klopp C."/>
            <person name="Cedric C."/>
            <person name="Louis A."/>
            <person name="Berthelot C."/>
            <person name="Parey E."/>
            <person name="Roest Crollius H."/>
            <person name="Montfort J."/>
            <person name="Robinson-Rechavi M."/>
            <person name="Bucao C."/>
            <person name="Bouchez O."/>
            <person name="Gislard M."/>
            <person name="Lluch J."/>
            <person name="Milhes M."/>
            <person name="Lampietro C."/>
            <person name="Lopez Roques C."/>
            <person name="Donnadieu C."/>
            <person name="Braasch I."/>
            <person name="Desvignes T."/>
            <person name="Postlethwait J."/>
            <person name="Bobe J."/>
            <person name="Guiguen Y."/>
            <person name="Dirks R."/>
        </authorList>
    </citation>
    <scope>NUCLEOTIDE SEQUENCE</scope>
    <source>
        <strain evidence="1">Tag_6206</strain>
        <tissue evidence="1">Liver</tissue>
    </source>
</reference>
<name>A0A9D3MBC6_ANGAN</name>
<evidence type="ECO:0000313" key="1">
    <source>
        <dbReference type="EMBL" id="KAG5844195.1"/>
    </source>
</evidence>
<proteinExistence type="predicted"/>
<keyword evidence="2" id="KW-1185">Reference proteome</keyword>
<gene>
    <name evidence="1" type="ORF">ANANG_G00159390</name>
</gene>
<protein>
    <submittedName>
        <fullName evidence="1">Uncharacterized protein</fullName>
    </submittedName>
</protein>
<evidence type="ECO:0000313" key="2">
    <source>
        <dbReference type="Proteomes" id="UP001044222"/>
    </source>
</evidence>
<organism evidence="1 2">
    <name type="scientific">Anguilla anguilla</name>
    <name type="common">European freshwater eel</name>
    <name type="synonym">Muraena anguilla</name>
    <dbReference type="NCBI Taxonomy" id="7936"/>
    <lineage>
        <taxon>Eukaryota</taxon>
        <taxon>Metazoa</taxon>
        <taxon>Chordata</taxon>
        <taxon>Craniata</taxon>
        <taxon>Vertebrata</taxon>
        <taxon>Euteleostomi</taxon>
        <taxon>Actinopterygii</taxon>
        <taxon>Neopterygii</taxon>
        <taxon>Teleostei</taxon>
        <taxon>Anguilliformes</taxon>
        <taxon>Anguillidae</taxon>
        <taxon>Anguilla</taxon>
    </lineage>
</organism>
<dbReference type="AlphaFoldDB" id="A0A9D3MBC6"/>